<protein>
    <submittedName>
        <fullName evidence="1">Uncharacterized protein</fullName>
    </submittedName>
</protein>
<reference evidence="1 2" key="1">
    <citation type="journal article" date="2024" name="Nat. Commun.">
        <title>Phylogenomics reveals the evolutionary origins of lichenization in chlorophyte algae.</title>
        <authorList>
            <person name="Puginier C."/>
            <person name="Libourel C."/>
            <person name="Otte J."/>
            <person name="Skaloud P."/>
            <person name="Haon M."/>
            <person name="Grisel S."/>
            <person name="Petersen M."/>
            <person name="Berrin J.G."/>
            <person name="Delaux P.M."/>
            <person name="Dal Grande F."/>
            <person name="Keller J."/>
        </authorList>
    </citation>
    <scope>NUCLEOTIDE SEQUENCE [LARGE SCALE GENOMIC DNA]</scope>
    <source>
        <strain evidence="1 2">SAG 245.80</strain>
    </source>
</reference>
<comment type="caution">
    <text evidence="1">The sequence shown here is derived from an EMBL/GenBank/DDBJ whole genome shotgun (WGS) entry which is preliminary data.</text>
</comment>
<organism evidence="1 2">
    <name type="scientific">Elliptochloris bilobata</name>
    <dbReference type="NCBI Taxonomy" id="381761"/>
    <lineage>
        <taxon>Eukaryota</taxon>
        <taxon>Viridiplantae</taxon>
        <taxon>Chlorophyta</taxon>
        <taxon>core chlorophytes</taxon>
        <taxon>Trebouxiophyceae</taxon>
        <taxon>Trebouxiophyceae incertae sedis</taxon>
        <taxon>Elliptochloris clade</taxon>
        <taxon>Elliptochloris</taxon>
    </lineage>
</organism>
<accession>A0AAW1RIP2</accession>
<dbReference type="EMBL" id="JALJOU010000035">
    <property type="protein sequence ID" value="KAK9833530.1"/>
    <property type="molecule type" value="Genomic_DNA"/>
</dbReference>
<keyword evidence="2" id="KW-1185">Reference proteome</keyword>
<evidence type="ECO:0000313" key="1">
    <source>
        <dbReference type="EMBL" id="KAK9833530.1"/>
    </source>
</evidence>
<gene>
    <name evidence="1" type="ORF">WJX81_001982</name>
</gene>
<sequence length="97" mass="10629">MLAKICKWEQGSFQERSHLAMATTFARQQCFSRSACRSVLSSQSSRVAQEQAQQASVRAVLWRGSPLSLVHPACSPSSLHRSLRAARVLECGAARIA</sequence>
<dbReference type="AlphaFoldDB" id="A0AAW1RIP2"/>
<name>A0AAW1RIP2_9CHLO</name>
<proteinExistence type="predicted"/>
<dbReference type="Proteomes" id="UP001445335">
    <property type="component" value="Unassembled WGS sequence"/>
</dbReference>
<evidence type="ECO:0000313" key="2">
    <source>
        <dbReference type="Proteomes" id="UP001445335"/>
    </source>
</evidence>